<dbReference type="STRING" id="735517.SAMN05444272_1621"/>
<comment type="similarity">
    <text evidence="2">Belongs to the auxin efflux carrier (TC 2.A.69) family.</text>
</comment>
<dbReference type="OrthoDB" id="9805563at2"/>
<dbReference type="Proteomes" id="UP000186002">
    <property type="component" value="Unassembled WGS sequence"/>
</dbReference>
<evidence type="ECO:0000256" key="4">
    <source>
        <dbReference type="ARBA" id="ARBA00022475"/>
    </source>
</evidence>
<dbReference type="GO" id="GO:0005886">
    <property type="term" value="C:plasma membrane"/>
    <property type="evidence" value="ECO:0007669"/>
    <property type="project" value="UniProtKB-SubCell"/>
</dbReference>
<feature type="transmembrane region" description="Helical" evidence="8">
    <location>
        <begin position="171"/>
        <end position="192"/>
    </location>
</feature>
<keyword evidence="3" id="KW-0813">Transport</keyword>
<evidence type="ECO:0000256" key="7">
    <source>
        <dbReference type="ARBA" id="ARBA00023136"/>
    </source>
</evidence>
<evidence type="ECO:0000313" key="9">
    <source>
        <dbReference type="EMBL" id="SHM03786.1"/>
    </source>
</evidence>
<proteinExistence type="inferred from homology"/>
<dbReference type="Gene3D" id="1.20.1530.20">
    <property type="match status" value="1"/>
</dbReference>
<feature type="transmembrane region" description="Helical" evidence="8">
    <location>
        <begin position="198"/>
        <end position="215"/>
    </location>
</feature>
<dbReference type="InterPro" id="IPR038770">
    <property type="entry name" value="Na+/solute_symporter_sf"/>
</dbReference>
<evidence type="ECO:0000256" key="3">
    <source>
        <dbReference type="ARBA" id="ARBA00022448"/>
    </source>
</evidence>
<organism evidence="9 10">
    <name type="scientific">Roseibium suaedae</name>
    <dbReference type="NCBI Taxonomy" id="735517"/>
    <lineage>
        <taxon>Bacteria</taxon>
        <taxon>Pseudomonadati</taxon>
        <taxon>Pseudomonadota</taxon>
        <taxon>Alphaproteobacteria</taxon>
        <taxon>Hyphomicrobiales</taxon>
        <taxon>Stappiaceae</taxon>
        <taxon>Roseibium</taxon>
    </lineage>
</organism>
<feature type="transmembrane region" description="Helical" evidence="8">
    <location>
        <begin position="67"/>
        <end position="87"/>
    </location>
</feature>
<evidence type="ECO:0008006" key="11">
    <source>
        <dbReference type="Google" id="ProtNLM"/>
    </source>
</evidence>
<feature type="transmembrane region" description="Helical" evidence="8">
    <location>
        <begin position="128"/>
        <end position="151"/>
    </location>
</feature>
<evidence type="ECO:0000256" key="6">
    <source>
        <dbReference type="ARBA" id="ARBA00022989"/>
    </source>
</evidence>
<keyword evidence="6 8" id="KW-1133">Transmembrane helix</keyword>
<dbReference type="EMBL" id="FRBW01000002">
    <property type="protein sequence ID" value="SHM03786.1"/>
    <property type="molecule type" value="Genomic_DNA"/>
</dbReference>
<accession>A0A1M7FIE9</accession>
<dbReference type="GO" id="GO:0055085">
    <property type="term" value="P:transmembrane transport"/>
    <property type="evidence" value="ECO:0007669"/>
    <property type="project" value="InterPro"/>
</dbReference>
<keyword evidence="7 8" id="KW-0472">Membrane</keyword>
<protein>
    <recommendedName>
        <fullName evidence="11">AEC family transporter</fullName>
    </recommendedName>
</protein>
<feature type="transmembrane region" description="Helical" evidence="8">
    <location>
        <begin position="38"/>
        <end position="55"/>
    </location>
</feature>
<dbReference type="Pfam" id="PF03547">
    <property type="entry name" value="Mem_trans"/>
    <property type="match status" value="1"/>
</dbReference>
<keyword evidence="10" id="KW-1185">Reference proteome</keyword>
<evidence type="ECO:0000256" key="5">
    <source>
        <dbReference type="ARBA" id="ARBA00022692"/>
    </source>
</evidence>
<dbReference type="AlphaFoldDB" id="A0A1M7FIE9"/>
<gene>
    <name evidence="9" type="ORF">SAMN05444272_1621</name>
</gene>
<evidence type="ECO:0000256" key="1">
    <source>
        <dbReference type="ARBA" id="ARBA00004651"/>
    </source>
</evidence>
<dbReference type="PANTHER" id="PTHR36838:SF4">
    <property type="entry name" value="AUXIN EFFLUX CARRIER FAMILY PROTEIN"/>
    <property type="match status" value="1"/>
</dbReference>
<keyword evidence="4" id="KW-1003">Cell membrane</keyword>
<comment type="subcellular location">
    <subcellularLocation>
        <location evidence="1">Cell membrane</location>
        <topology evidence="1">Multi-pass membrane protein</topology>
    </subcellularLocation>
</comment>
<reference evidence="9 10" key="1">
    <citation type="submission" date="2016-11" db="EMBL/GenBank/DDBJ databases">
        <authorList>
            <person name="Jaros S."/>
            <person name="Januszkiewicz K."/>
            <person name="Wedrychowicz H."/>
        </authorList>
    </citation>
    <scope>NUCLEOTIDE SEQUENCE [LARGE SCALE GENOMIC DNA]</scope>
    <source>
        <strain evidence="9 10">DSM 22153</strain>
    </source>
</reference>
<feature type="transmembrane region" description="Helical" evidence="8">
    <location>
        <begin position="227"/>
        <end position="248"/>
    </location>
</feature>
<name>A0A1M7FIE9_9HYPH</name>
<evidence type="ECO:0000256" key="2">
    <source>
        <dbReference type="ARBA" id="ARBA00010145"/>
    </source>
</evidence>
<keyword evidence="5 8" id="KW-0812">Transmembrane</keyword>
<feature type="transmembrane region" description="Helical" evidence="8">
    <location>
        <begin position="254"/>
        <end position="274"/>
    </location>
</feature>
<dbReference type="InterPro" id="IPR004776">
    <property type="entry name" value="Mem_transp_PIN-like"/>
</dbReference>
<sequence>MLMTLTALLPIILVIAAGYAVARTGLITGEQWRGVERLAYFVLFPAVLFRTIAAVDFSKLPTFGMGAALLATLLTMAGLLLLARLPMKAIWNVDGPRFTSIFQGTLRWNAMIALAIADNVVGEQGLGMLAIAMVFMIPLLNVMSILALSHFASGTAPSAGRILKDLFTNPLILSIGVGIIVNLSGLTLPGAIDSTLEIFGRASLPIGIICVGASLDLHSLRRPGPGLSLGTFIRPLLVPLVGYLYTLAFDVTGAAQTIVIIACSVPAASNSYILARQMGGDAKLMAEIITLQTLIASATIPAALLIFG</sequence>
<dbReference type="PANTHER" id="PTHR36838">
    <property type="entry name" value="AUXIN EFFLUX CARRIER FAMILY PROTEIN"/>
    <property type="match status" value="1"/>
</dbReference>
<dbReference type="RefSeq" id="WP_073011618.1">
    <property type="nucleotide sequence ID" value="NZ_FRBW01000002.1"/>
</dbReference>
<evidence type="ECO:0000313" key="10">
    <source>
        <dbReference type="Proteomes" id="UP000186002"/>
    </source>
</evidence>
<feature type="transmembrane region" description="Helical" evidence="8">
    <location>
        <begin position="286"/>
        <end position="307"/>
    </location>
</feature>
<evidence type="ECO:0000256" key="8">
    <source>
        <dbReference type="SAM" id="Phobius"/>
    </source>
</evidence>